<dbReference type="AlphaFoldDB" id="G7TC11"/>
<dbReference type="EMBL" id="CP003057">
    <property type="protein sequence ID" value="AEQ97420.1"/>
    <property type="molecule type" value="Genomic_DNA"/>
</dbReference>
<evidence type="ECO:0000256" key="1">
    <source>
        <dbReference type="SAM" id="MobiDB-lite"/>
    </source>
</evidence>
<dbReference type="KEGG" id="xor:XOC_3325"/>
<dbReference type="HOGENOM" id="CLU_3159379_0_0_6"/>
<evidence type="ECO:0000313" key="3">
    <source>
        <dbReference type="Proteomes" id="UP000008851"/>
    </source>
</evidence>
<gene>
    <name evidence="2" type="ORF">XOC_3325</name>
</gene>
<accession>G7TC11</accession>
<sequence length="48" mass="4838">MPPTSAAMKLVATGTAGEAETSAEREIAATFSPSVRLVADAVSEYGPV</sequence>
<proteinExistence type="predicted"/>
<evidence type="ECO:0000313" key="2">
    <source>
        <dbReference type="EMBL" id="AEQ97420.1"/>
    </source>
</evidence>
<organism evidence="2 3">
    <name type="scientific">Xanthomonas oryzae pv. oryzicola (strain BLS256)</name>
    <dbReference type="NCBI Taxonomy" id="383407"/>
    <lineage>
        <taxon>Bacteria</taxon>
        <taxon>Pseudomonadati</taxon>
        <taxon>Pseudomonadota</taxon>
        <taxon>Gammaproteobacteria</taxon>
        <taxon>Lysobacterales</taxon>
        <taxon>Lysobacteraceae</taxon>
        <taxon>Xanthomonas</taxon>
    </lineage>
</organism>
<protein>
    <submittedName>
        <fullName evidence="2">Uncharacterized protein</fullName>
    </submittedName>
</protein>
<name>G7TC11_XANOB</name>
<feature type="region of interest" description="Disordered" evidence="1">
    <location>
        <begin position="1"/>
        <end position="23"/>
    </location>
</feature>
<dbReference type="Proteomes" id="UP000008851">
    <property type="component" value="Chromosome"/>
</dbReference>
<reference evidence="2 3" key="1">
    <citation type="journal article" date="2011" name="J. Bacteriol.">
        <title>Two new complete genome sequences offer insight into host and tissue specificity of plant pathogenic Xanthomonas spp.</title>
        <authorList>
            <person name="Bogdanove A.J."/>
            <person name="Koebnik R."/>
            <person name="Lu H."/>
            <person name="Furutani A."/>
            <person name="Angiuoli S.V."/>
            <person name="Patil P.B."/>
            <person name="Van Sluys M.A."/>
            <person name="Ryan R.P."/>
            <person name="Meyer D.F."/>
            <person name="Han S.W."/>
            <person name="Aparna G."/>
            <person name="Rajaram M."/>
            <person name="Delcher A.L."/>
            <person name="Phillippy A.M."/>
            <person name="Puiu D."/>
            <person name="Schatz M.C."/>
            <person name="Shumway M."/>
            <person name="Sommer D.D."/>
            <person name="Trapnell C."/>
            <person name="Benahmed F."/>
            <person name="Dimitrov G."/>
            <person name="Madupu R."/>
            <person name="Radune D."/>
            <person name="Sullivan S."/>
            <person name="Jha G."/>
            <person name="Ishihara H."/>
            <person name="Lee S.W."/>
            <person name="Pandey A."/>
            <person name="Sharma V."/>
            <person name="Sriariyanun M."/>
            <person name="Szurek B."/>
            <person name="Vera-Cruz C.M."/>
            <person name="Dorman K.S."/>
            <person name="Ronald P.C."/>
            <person name="Verdier V."/>
            <person name="Dow J.M."/>
            <person name="Sonti R.V."/>
            <person name="Tsuge S."/>
            <person name="Brendel V.P."/>
            <person name="Rabinowicz P.D."/>
            <person name="Leach J.E."/>
            <person name="White F.F."/>
            <person name="Salzberg S.L."/>
        </authorList>
    </citation>
    <scope>NUCLEOTIDE SEQUENCE [LARGE SCALE GENOMIC DNA]</scope>
    <source>
        <strain evidence="2 3">BLS256</strain>
    </source>
</reference>